<gene>
    <name evidence="1" type="ORF">WJX81_002700</name>
</gene>
<sequence>MSQLVKYRGHSKASLQLDPRAHSLAALVEGFAGEWSAWELANVSCAELALGLGSPAFFTEVEAAFERHRGEVPNVAKGDMSTQELLMVTRAFIQAGFFDVAFFDAVAAAVAGTAHHFSARGLSEMSWALGRAFQTFSVESANAAHALKPDAVPKSHRDALGGHVHANPLRSAAFAAMAGRCRRLSGEMRCMDVSNTLYGFACAGVHDRELLELLAARTARIAAQMSENLQARDTDTR</sequence>
<evidence type="ECO:0000313" key="2">
    <source>
        <dbReference type="Proteomes" id="UP001445335"/>
    </source>
</evidence>
<protein>
    <submittedName>
        <fullName evidence="1">Uncharacterized protein</fullName>
    </submittedName>
</protein>
<name>A0AAW1QN30_9CHLO</name>
<dbReference type="AlphaFoldDB" id="A0AAW1QN30"/>
<evidence type="ECO:0000313" key="1">
    <source>
        <dbReference type="EMBL" id="KAK9822643.1"/>
    </source>
</evidence>
<accession>A0AAW1QN30</accession>
<reference evidence="1 2" key="1">
    <citation type="journal article" date="2024" name="Nat. Commun.">
        <title>Phylogenomics reveals the evolutionary origins of lichenization in chlorophyte algae.</title>
        <authorList>
            <person name="Puginier C."/>
            <person name="Libourel C."/>
            <person name="Otte J."/>
            <person name="Skaloud P."/>
            <person name="Haon M."/>
            <person name="Grisel S."/>
            <person name="Petersen M."/>
            <person name="Berrin J.G."/>
            <person name="Delaux P.M."/>
            <person name="Dal Grande F."/>
            <person name="Keller J."/>
        </authorList>
    </citation>
    <scope>NUCLEOTIDE SEQUENCE [LARGE SCALE GENOMIC DNA]</scope>
    <source>
        <strain evidence="1 2">SAG 245.80</strain>
    </source>
</reference>
<comment type="caution">
    <text evidence="1">The sequence shown here is derived from an EMBL/GenBank/DDBJ whole genome shotgun (WGS) entry which is preliminary data.</text>
</comment>
<dbReference type="Proteomes" id="UP001445335">
    <property type="component" value="Unassembled WGS sequence"/>
</dbReference>
<dbReference type="EMBL" id="JALJOU010000085">
    <property type="protein sequence ID" value="KAK9822643.1"/>
    <property type="molecule type" value="Genomic_DNA"/>
</dbReference>
<proteinExistence type="predicted"/>
<keyword evidence="2" id="KW-1185">Reference proteome</keyword>
<organism evidence="1 2">
    <name type="scientific">Elliptochloris bilobata</name>
    <dbReference type="NCBI Taxonomy" id="381761"/>
    <lineage>
        <taxon>Eukaryota</taxon>
        <taxon>Viridiplantae</taxon>
        <taxon>Chlorophyta</taxon>
        <taxon>core chlorophytes</taxon>
        <taxon>Trebouxiophyceae</taxon>
        <taxon>Trebouxiophyceae incertae sedis</taxon>
        <taxon>Elliptochloris clade</taxon>
        <taxon>Elliptochloris</taxon>
    </lineage>
</organism>